<keyword evidence="2" id="KW-1185">Reference proteome</keyword>
<sequence length="79" mass="9315">MQVIASKWRIVLVTAFYAPYKQLQKQLTQHASYSLLLSTVNDELGMEYDFVAYLKLAYSYFGLFEDVNLEIITWRVQKI</sequence>
<evidence type="ECO:0000313" key="2">
    <source>
        <dbReference type="Proteomes" id="UP001458880"/>
    </source>
</evidence>
<evidence type="ECO:0000313" key="1">
    <source>
        <dbReference type="EMBL" id="KAK9759330.1"/>
    </source>
</evidence>
<reference evidence="1 2" key="1">
    <citation type="journal article" date="2024" name="BMC Genomics">
        <title>De novo assembly and annotation of Popillia japonica's genome with initial clues to its potential as an invasive pest.</title>
        <authorList>
            <person name="Cucini C."/>
            <person name="Boschi S."/>
            <person name="Funari R."/>
            <person name="Cardaioli E."/>
            <person name="Iannotti N."/>
            <person name="Marturano G."/>
            <person name="Paoli F."/>
            <person name="Bruttini M."/>
            <person name="Carapelli A."/>
            <person name="Frati F."/>
            <person name="Nardi F."/>
        </authorList>
    </citation>
    <scope>NUCLEOTIDE SEQUENCE [LARGE SCALE GENOMIC DNA]</scope>
    <source>
        <strain evidence="1">DMR45628</strain>
    </source>
</reference>
<protein>
    <submittedName>
        <fullName evidence="1">Uncharacterized protein</fullName>
    </submittedName>
</protein>
<comment type="caution">
    <text evidence="1">The sequence shown here is derived from an EMBL/GenBank/DDBJ whole genome shotgun (WGS) entry which is preliminary data.</text>
</comment>
<dbReference type="EMBL" id="JASPKY010000001">
    <property type="protein sequence ID" value="KAK9759330.1"/>
    <property type="molecule type" value="Genomic_DNA"/>
</dbReference>
<organism evidence="1 2">
    <name type="scientific">Popillia japonica</name>
    <name type="common">Japanese beetle</name>
    <dbReference type="NCBI Taxonomy" id="7064"/>
    <lineage>
        <taxon>Eukaryota</taxon>
        <taxon>Metazoa</taxon>
        <taxon>Ecdysozoa</taxon>
        <taxon>Arthropoda</taxon>
        <taxon>Hexapoda</taxon>
        <taxon>Insecta</taxon>
        <taxon>Pterygota</taxon>
        <taxon>Neoptera</taxon>
        <taxon>Endopterygota</taxon>
        <taxon>Coleoptera</taxon>
        <taxon>Polyphaga</taxon>
        <taxon>Scarabaeiformia</taxon>
        <taxon>Scarabaeidae</taxon>
        <taxon>Rutelinae</taxon>
        <taxon>Popillia</taxon>
    </lineage>
</organism>
<gene>
    <name evidence="1" type="ORF">QE152_g42</name>
</gene>
<dbReference type="AlphaFoldDB" id="A0AAW1NMY9"/>
<dbReference type="Proteomes" id="UP001458880">
    <property type="component" value="Unassembled WGS sequence"/>
</dbReference>
<accession>A0AAW1NMY9</accession>
<name>A0AAW1NMY9_POPJA</name>
<proteinExistence type="predicted"/>